<feature type="transmembrane region" description="Helical" evidence="9">
    <location>
        <begin position="494"/>
        <end position="516"/>
    </location>
</feature>
<feature type="region of interest" description="Disordered" evidence="10">
    <location>
        <begin position="329"/>
        <end position="351"/>
    </location>
</feature>
<dbReference type="Pfam" id="PF00955">
    <property type="entry name" value="HCO3_cotransp"/>
    <property type="match status" value="1"/>
</dbReference>
<dbReference type="InterPro" id="IPR003024">
    <property type="entry name" value="Na/HCO3_transpt"/>
</dbReference>
<dbReference type="Gene3D" id="1.10.287.570">
    <property type="entry name" value="Helical hairpin bin"/>
    <property type="match status" value="1"/>
</dbReference>
<name>A0ABD3V3C5_SINWO</name>
<feature type="domain" description="Bicarbonate transporter-like transmembrane" evidence="11">
    <location>
        <begin position="380"/>
        <end position="923"/>
    </location>
</feature>
<organism evidence="13 14">
    <name type="scientific">Sinanodonta woodiana</name>
    <name type="common">Chinese pond mussel</name>
    <name type="synonym">Anodonta woodiana</name>
    <dbReference type="NCBI Taxonomy" id="1069815"/>
    <lineage>
        <taxon>Eukaryota</taxon>
        <taxon>Metazoa</taxon>
        <taxon>Spiralia</taxon>
        <taxon>Lophotrochozoa</taxon>
        <taxon>Mollusca</taxon>
        <taxon>Bivalvia</taxon>
        <taxon>Autobranchia</taxon>
        <taxon>Heteroconchia</taxon>
        <taxon>Palaeoheterodonta</taxon>
        <taxon>Unionida</taxon>
        <taxon>Unionoidea</taxon>
        <taxon>Unionidae</taxon>
        <taxon>Unioninae</taxon>
        <taxon>Sinanodonta</taxon>
    </lineage>
</organism>
<protein>
    <recommendedName>
        <fullName evidence="9">Anion exchange protein</fullName>
    </recommendedName>
</protein>
<dbReference type="PANTHER" id="PTHR11453">
    <property type="entry name" value="ANION EXCHANGE PROTEIN"/>
    <property type="match status" value="1"/>
</dbReference>
<evidence type="ECO:0000313" key="14">
    <source>
        <dbReference type="Proteomes" id="UP001634394"/>
    </source>
</evidence>
<feature type="transmembrane region" description="Helical" evidence="9">
    <location>
        <begin position="412"/>
        <end position="430"/>
    </location>
</feature>
<evidence type="ECO:0000256" key="6">
    <source>
        <dbReference type="ARBA" id="ARBA00022989"/>
    </source>
</evidence>
<dbReference type="InterPro" id="IPR003020">
    <property type="entry name" value="HCO3_transpt_euk"/>
</dbReference>
<dbReference type="GO" id="GO:0016323">
    <property type="term" value="C:basolateral plasma membrane"/>
    <property type="evidence" value="ECO:0007669"/>
    <property type="project" value="UniProtKB-SubCell"/>
</dbReference>
<keyword evidence="6 9" id="KW-1133">Transmembrane helix</keyword>
<accession>A0ABD3V3C5</accession>
<dbReference type="InterPro" id="IPR016152">
    <property type="entry name" value="PTrfase/Anion_transptr"/>
</dbReference>
<dbReference type="PRINTS" id="PR01232">
    <property type="entry name" value="NAHCO3TRSPRT"/>
</dbReference>
<feature type="non-terminal residue" evidence="13">
    <location>
        <position position="937"/>
    </location>
</feature>
<feature type="compositionally biased region" description="Basic and acidic residues" evidence="10">
    <location>
        <begin position="332"/>
        <end position="351"/>
    </location>
</feature>
<comment type="similarity">
    <text evidence="2 9">Belongs to the anion exchanger (TC 2.A.31) family.</text>
</comment>
<dbReference type="PRINTS" id="PR01231">
    <property type="entry name" value="HCO3TRNSPORT"/>
</dbReference>
<dbReference type="Gene3D" id="3.40.930.10">
    <property type="entry name" value="Mannitol-specific EII, Chain A"/>
    <property type="match status" value="1"/>
</dbReference>
<feature type="region of interest" description="Disordered" evidence="10">
    <location>
        <begin position="1"/>
        <end position="36"/>
    </location>
</feature>
<keyword evidence="4" id="KW-1003">Cell membrane</keyword>
<reference evidence="13 14" key="1">
    <citation type="submission" date="2024-11" db="EMBL/GenBank/DDBJ databases">
        <title>Chromosome-level genome assembly of the freshwater bivalve Anodonta woodiana.</title>
        <authorList>
            <person name="Chen X."/>
        </authorList>
    </citation>
    <scope>NUCLEOTIDE SEQUENCE [LARGE SCALE GENOMIC DNA]</scope>
    <source>
        <strain evidence="13">MN2024</strain>
        <tissue evidence="13">Gills</tissue>
    </source>
</reference>
<dbReference type="InterPro" id="IPR013769">
    <property type="entry name" value="Band3_cytoplasmic_dom"/>
</dbReference>
<evidence type="ECO:0000256" key="7">
    <source>
        <dbReference type="ARBA" id="ARBA00023065"/>
    </source>
</evidence>
<feature type="transmembrane region" description="Helical" evidence="9">
    <location>
        <begin position="818"/>
        <end position="840"/>
    </location>
</feature>
<gene>
    <name evidence="13" type="ORF">ACJMK2_014677</name>
</gene>
<feature type="domain" description="Band 3 cytoplasmic" evidence="12">
    <location>
        <begin position="46"/>
        <end position="332"/>
    </location>
</feature>
<evidence type="ECO:0000256" key="5">
    <source>
        <dbReference type="ARBA" id="ARBA00022692"/>
    </source>
</evidence>
<feature type="compositionally biased region" description="Low complexity" evidence="10">
    <location>
        <begin position="9"/>
        <end position="18"/>
    </location>
</feature>
<keyword evidence="8 9" id="KW-0472">Membrane</keyword>
<dbReference type="Proteomes" id="UP001634394">
    <property type="component" value="Unassembled WGS sequence"/>
</dbReference>
<dbReference type="AlphaFoldDB" id="A0ABD3V3C5"/>
<dbReference type="GO" id="GO:0006811">
    <property type="term" value="P:monoatomic ion transport"/>
    <property type="evidence" value="ECO:0007669"/>
    <property type="project" value="UniProtKB-KW"/>
</dbReference>
<feature type="transmembrane region" description="Helical" evidence="9">
    <location>
        <begin position="631"/>
        <end position="649"/>
    </location>
</feature>
<dbReference type="Pfam" id="PF07565">
    <property type="entry name" value="Band_3_cyto"/>
    <property type="match status" value="1"/>
</dbReference>
<feature type="transmembrane region" description="Helical" evidence="9">
    <location>
        <begin position="913"/>
        <end position="930"/>
    </location>
</feature>
<evidence type="ECO:0000256" key="10">
    <source>
        <dbReference type="SAM" id="MobiDB-lite"/>
    </source>
</evidence>
<comment type="caution">
    <text evidence="9">Lacks conserved residue(s) required for the propagation of feature annotation.</text>
</comment>
<keyword evidence="7 9" id="KW-0406">Ion transport</keyword>
<dbReference type="GO" id="GO:0015291">
    <property type="term" value="F:secondary active transmembrane transporter activity"/>
    <property type="evidence" value="ECO:0007669"/>
    <property type="project" value="UniProtKB-ARBA"/>
</dbReference>
<keyword evidence="5 9" id="KW-0812">Transmembrane</keyword>
<proteinExistence type="inferred from homology"/>
<dbReference type="EMBL" id="JBJQND010000014">
    <property type="protein sequence ID" value="KAL3855466.1"/>
    <property type="molecule type" value="Genomic_DNA"/>
</dbReference>
<keyword evidence="14" id="KW-1185">Reference proteome</keyword>
<evidence type="ECO:0000259" key="11">
    <source>
        <dbReference type="Pfam" id="PF00955"/>
    </source>
</evidence>
<evidence type="ECO:0000313" key="13">
    <source>
        <dbReference type="EMBL" id="KAL3855466.1"/>
    </source>
</evidence>
<dbReference type="InterPro" id="IPR011531">
    <property type="entry name" value="HCO3_transpt-like_TM_dom"/>
</dbReference>
<keyword evidence="3 9" id="KW-0813">Transport</keyword>
<evidence type="ECO:0000256" key="9">
    <source>
        <dbReference type="RuleBase" id="RU362035"/>
    </source>
</evidence>
<evidence type="ECO:0000256" key="4">
    <source>
        <dbReference type="ARBA" id="ARBA00022475"/>
    </source>
</evidence>
<feature type="transmembrane region" description="Helical" evidence="9">
    <location>
        <begin position="757"/>
        <end position="774"/>
    </location>
</feature>
<evidence type="ECO:0000256" key="1">
    <source>
        <dbReference type="ARBA" id="ARBA00004554"/>
    </source>
</evidence>
<evidence type="ECO:0000259" key="12">
    <source>
        <dbReference type="Pfam" id="PF07565"/>
    </source>
</evidence>
<sequence length="937" mass="105385">MSLPQPAVHHQQSSAASSDKLCSTENLSGHGVNNREDTTEETVQVLFCQMDVLQTYKEHLVWKEMARWVKFEEVHENGGKRWSKPHVPSLSMAAFMELKQLLSTCPVLLDVACNSMADVADHALESWMRDGDSIGLIQNHIRTLLLKHHVFPLGRYKGFHKKMDSIAEQNGISQSNSASGLYNDSFDLDSSIRQDIPSDLNPSTSTQIRALDAKINSRLMRKLPRGTEVANLMVGEVEQLSKKIGVFLRLNKARNIGNITEVNLCTRFIFIVLGPKNQLASCAAATRCMGALLTDEVVRSVFYNANCRSNILTAMEEFSNHMTVLPPGSWDPHTRIEPPDQKPPQEHRKDPSFVSDKLGLVEMVDIHAAHEDTTLQTTGRLFGGLINDVKRKMSWYKSDFTDALHMQCVASFIYLFLAALTPNVTFGGLFGDSTDQYIGTMECIVAASLTGVIYALFSGQPLNILGNTGPMHILEGILYSFCKYNGWDFMSFRCLVGLWTAFFLLLLVAFDLSVLVKFITRFTEESFACLIALNFIYEAFEKVAEIQHFAPAHFHPPENSSQCICIVSFVTNRSNTNFTQTDGVYTTTLRDITHNVTSTTQSSHHGVESCKALGGNYMGDACLSEHYVPDVFFFSWILFLGTFCLVMILEKFRNSLFFPTFVRQYVSDFAVLIAIVAMVGLDIAVGIHTPKLIVPSEFKPTRPDRSWFINPVNGKNPWWLYLLSAIPALLTTIILFMDQQITAVIINRKENKLKKGAGYHLDMLVIAFLVVILSLFGLPWYVAATVASLAHVVSLKKESECTAPGEKPDFHGIREQRVTALMVGIFTGLAVLITSVLKYIPMPVLYGVFLYMGVAALNTMQFIQRIMLAFMPLKYQPDYIYLRHVPLRRVHLYTAFQVLCLIIFWVVKSVNVISVAFPVVLYYFTIYPPIRKYINIL</sequence>
<evidence type="ECO:0000256" key="3">
    <source>
        <dbReference type="ARBA" id="ARBA00022448"/>
    </source>
</evidence>
<feature type="transmembrane region" description="Helical" evidence="9">
    <location>
        <begin position="669"/>
        <end position="689"/>
    </location>
</feature>
<feature type="transmembrane region" description="Helical" evidence="9">
    <location>
        <begin position="718"/>
        <end position="737"/>
    </location>
</feature>
<feature type="transmembrane region" description="Helical" evidence="9">
    <location>
        <begin position="846"/>
        <end position="870"/>
    </location>
</feature>
<evidence type="ECO:0000256" key="2">
    <source>
        <dbReference type="ARBA" id="ARBA00010993"/>
    </source>
</evidence>
<dbReference type="FunFam" id="1.10.287.570:FF:000001">
    <property type="entry name" value="Anion exchange protein"/>
    <property type="match status" value="1"/>
</dbReference>
<dbReference type="PANTHER" id="PTHR11453:SF36">
    <property type="entry name" value="ANION EXCHANGE PROTEIN"/>
    <property type="match status" value="1"/>
</dbReference>
<comment type="caution">
    <text evidence="13">The sequence shown here is derived from an EMBL/GenBank/DDBJ whole genome shotgun (WGS) entry which is preliminary data.</text>
</comment>
<comment type="subcellular location">
    <subcellularLocation>
        <location evidence="1">Basolateral cell membrane</location>
        <topology evidence="1">Multi-pass membrane protein</topology>
    </subcellularLocation>
    <subcellularLocation>
        <location evidence="9">Membrane</location>
        <topology evidence="9">Multi-pass membrane protein</topology>
    </subcellularLocation>
</comment>
<dbReference type="SUPFAM" id="SSF55804">
    <property type="entry name" value="Phoshotransferase/anion transport protein"/>
    <property type="match status" value="1"/>
</dbReference>
<dbReference type="NCBIfam" id="TIGR00834">
    <property type="entry name" value="ae"/>
    <property type="match status" value="1"/>
</dbReference>
<evidence type="ECO:0000256" key="8">
    <source>
        <dbReference type="ARBA" id="ARBA00023136"/>
    </source>
</evidence>